<dbReference type="Proteomes" id="UP000610966">
    <property type="component" value="Unassembled WGS sequence"/>
</dbReference>
<dbReference type="PANTHER" id="PTHR38441">
    <property type="entry name" value="INTEGRAL MEMBRANE PROTEIN-RELATED"/>
    <property type="match status" value="1"/>
</dbReference>
<evidence type="ECO:0000313" key="2">
    <source>
        <dbReference type="EMBL" id="GIH71055.1"/>
    </source>
</evidence>
<dbReference type="RefSeq" id="WP_239089732.1">
    <property type="nucleotide sequence ID" value="NZ_BOOG01000029.1"/>
</dbReference>
<organism evidence="2 3">
    <name type="scientific">Sphaerimonospora thailandensis</name>
    <dbReference type="NCBI Taxonomy" id="795644"/>
    <lineage>
        <taxon>Bacteria</taxon>
        <taxon>Bacillati</taxon>
        <taxon>Actinomycetota</taxon>
        <taxon>Actinomycetes</taxon>
        <taxon>Streptosporangiales</taxon>
        <taxon>Streptosporangiaceae</taxon>
        <taxon>Sphaerimonospora</taxon>
    </lineage>
</organism>
<protein>
    <submittedName>
        <fullName evidence="2">Membrane protein</fullName>
    </submittedName>
</protein>
<dbReference type="InterPro" id="IPR007436">
    <property type="entry name" value="DUF485"/>
</dbReference>
<keyword evidence="1" id="KW-1133">Transmembrane helix</keyword>
<reference evidence="2" key="1">
    <citation type="submission" date="2021-01" db="EMBL/GenBank/DDBJ databases">
        <title>Whole genome shotgun sequence of Sphaerimonospora thailandensis NBRC 107569.</title>
        <authorList>
            <person name="Komaki H."/>
            <person name="Tamura T."/>
        </authorList>
    </citation>
    <scope>NUCLEOTIDE SEQUENCE</scope>
    <source>
        <strain evidence="2">NBRC 107569</strain>
    </source>
</reference>
<feature type="transmembrane region" description="Helical" evidence="1">
    <location>
        <begin position="63"/>
        <end position="84"/>
    </location>
</feature>
<feature type="transmembrane region" description="Helical" evidence="1">
    <location>
        <begin position="29"/>
        <end position="51"/>
    </location>
</feature>
<proteinExistence type="predicted"/>
<keyword evidence="1" id="KW-0472">Membrane</keyword>
<evidence type="ECO:0000256" key="1">
    <source>
        <dbReference type="SAM" id="Phobius"/>
    </source>
</evidence>
<name>A0A8J3RAN4_9ACTN</name>
<keyword evidence="1" id="KW-0812">Transmembrane</keyword>
<sequence>MTVQHDSSVYERIQAGERFQELRRRYRSWAFPMTVAFLVWYLLYVLLSGFARDFMGTTLFGHFNVALLFGILQFVSTFLIAWLYSRHAAAKLDPIADELRAEEEDK</sequence>
<dbReference type="PANTHER" id="PTHR38441:SF1">
    <property type="entry name" value="MEMBRANE PROTEIN"/>
    <property type="match status" value="1"/>
</dbReference>
<evidence type="ECO:0000313" key="3">
    <source>
        <dbReference type="Proteomes" id="UP000610966"/>
    </source>
</evidence>
<dbReference type="EMBL" id="BOOG01000029">
    <property type="protein sequence ID" value="GIH71055.1"/>
    <property type="molecule type" value="Genomic_DNA"/>
</dbReference>
<dbReference type="Pfam" id="PF04341">
    <property type="entry name" value="DUF485"/>
    <property type="match status" value="1"/>
</dbReference>
<comment type="caution">
    <text evidence="2">The sequence shown here is derived from an EMBL/GenBank/DDBJ whole genome shotgun (WGS) entry which is preliminary data.</text>
</comment>
<accession>A0A8J3RAN4</accession>
<keyword evidence="3" id="KW-1185">Reference proteome</keyword>
<dbReference type="AlphaFoldDB" id="A0A8J3RAN4"/>
<gene>
    <name evidence="2" type="ORF">Mth01_33080</name>
</gene>